<keyword evidence="1" id="KW-0732">Signal</keyword>
<dbReference type="GO" id="GO:0048544">
    <property type="term" value="P:recognition of pollen"/>
    <property type="evidence" value="ECO:0007669"/>
    <property type="project" value="InterPro"/>
</dbReference>
<dbReference type="PANTHER" id="PTHR32444">
    <property type="entry name" value="BULB-TYPE LECTIN DOMAIN-CONTAINING PROTEIN"/>
    <property type="match status" value="1"/>
</dbReference>
<keyword evidence="2" id="KW-1015">Disulfide bond</keyword>
<reference evidence="5" key="2">
    <citation type="submission" date="2023-06" db="EMBL/GenBank/DDBJ databases">
        <authorList>
            <person name="Swenson N.G."/>
            <person name="Wegrzyn J.L."/>
            <person name="Mcevoy S.L."/>
        </authorList>
    </citation>
    <scope>NUCLEOTIDE SEQUENCE</scope>
    <source>
        <strain evidence="5">NS2018</strain>
        <tissue evidence="5">Leaf</tissue>
    </source>
</reference>
<protein>
    <recommendedName>
        <fullName evidence="4">Apple domain-containing protein</fullName>
    </recommendedName>
</protein>
<keyword evidence="3" id="KW-0472">Membrane</keyword>
<dbReference type="AlphaFoldDB" id="A0AA39T859"/>
<evidence type="ECO:0000256" key="2">
    <source>
        <dbReference type="ARBA" id="ARBA00023157"/>
    </source>
</evidence>
<evidence type="ECO:0000313" key="5">
    <source>
        <dbReference type="EMBL" id="KAK0602717.1"/>
    </source>
</evidence>
<dbReference type="PANTHER" id="PTHR32444:SF247">
    <property type="entry name" value="OS01G0958200 PROTEIN"/>
    <property type="match status" value="1"/>
</dbReference>
<keyword evidence="6" id="KW-1185">Reference proteome</keyword>
<dbReference type="Pfam" id="PF00954">
    <property type="entry name" value="S_locus_glycop"/>
    <property type="match status" value="3"/>
</dbReference>
<keyword evidence="3" id="KW-0812">Transmembrane</keyword>
<dbReference type="PROSITE" id="PS50948">
    <property type="entry name" value="PAN"/>
    <property type="match status" value="1"/>
</dbReference>
<feature type="domain" description="Apple" evidence="4">
    <location>
        <begin position="502"/>
        <end position="582"/>
    </location>
</feature>
<reference evidence="5" key="1">
    <citation type="journal article" date="2022" name="Plant J.">
        <title>Strategies of tolerance reflected in two North American maple genomes.</title>
        <authorList>
            <person name="McEvoy S.L."/>
            <person name="Sezen U.U."/>
            <person name="Trouern-Trend A."/>
            <person name="McMahon S.M."/>
            <person name="Schaberg P.G."/>
            <person name="Yang J."/>
            <person name="Wegrzyn J.L."/>
            <person name="Swenson N.G."/>
        </authorList>
    </citation>
    <scope>NUCLEOTIDE SEQUENCE</scope>
    <source>
        <strain evidence="5">NS2018</strain>
    </source>
</reference>
<dbReference type="CDD" id="cd01098">
    <property type="entry name" value="PAN_AP_plant"/>
    <property type="match status" value="2"/>
</dbReference>
<dbReference type="InterPro" id="IPR000858">
    <property type="entry name" value="S_locus_glycoprot_dom"/>
</dbReference>
<evidence type="ECO:0000256" key="3">
    <source>
        <dbReference type="SAM" id="Phobius"/>
    </source>
</evidence>
<dbReference type="EMBL" id="JAUESC010000003">
    <property type="protein sequence ID" value="KAK0602717.1"/>
    <property type="molecule type" value="Genomic_DNA"/>
</dbReference>
<keyword evidence="3" id="KW-1133">Transmembrane helix</keyword>
<name>A0AA39T859_ACESA</name>
<dbReference type="Gene3D" id="3.50.4.10">
    <property type="entry name" value="Hepatocyte Growth Factor"/>
    <property type="match status" value="1"/>
</dbReference>
<proteinExistence type="predicted"/>
<dbReference type="Proteomes" id="UP001168877">
    <property type="component" value="Unassembled WGS sequence"/>
</dbReference>
<organism evidence="5 6">
    <name type="scientific">Acer saccharum</name>
    <name type="common">Sugar maple</name>
    <dbReference type="NCBI Taxonomy" id="4024"/>
    <lineage>
        <taxon>Eukaryota</taxon>
        <taxon>Viridiplantae</taxon>
        <taxon>Streptophyta</taxon>
        <taxon>Embryophyta</taxon>
        <taxon>Tracheophyta</taxon>
        <taxon>Spermatophyta</taxon>
        <taxon>Magnoliopsida</taxon>
        <taxon>eudicotyledons</taxon>
        <taxon>Gunneridae</taxon>
        <taxon>Pentapetalae</taxon>
        <taxon>rosids</taxon>
        <taxon>malvids</taxon>
        <taxon>Sapindales</taxon>
        <taxon>Sapindaceae</taxon>
        <taxon>Hippocastanoideae</taxon>
        <taxon>Acereae</taxon>
        <taxon>Acer</taxon>
    </lineage>
</organism>
<comment type="caution">
    <text evidence="5">The sequence shown here is derived from an EMBL/GenBank/DDBJ whole genome shotgun (WGS) entry which is preliminary data.</text>
</comment>
<evidence type="ECO:0000313" key="6">
    <source>
        <dbReference type="Proteomes" id="UP001168877"/>
    </source>
</evidence>
<gene>
    <name evidence="5" type="ORF">LWI29_036284</name>
</gene>
<dbReference type="InterPro" id="IPR003609">
    <property type="entry name" value="Pan_app"/>
</dbReference>
<sequence>MYPGNSSCNHGQEVFKDGIPLRLLHVEDLIVDLLVYAIRLHRCHVVACKVSNLNQRILWPRDLTMWEVDAKSCVRKTELSCCNSSLSKKDGFLPIKNADFPINPLKLDVRSNGDSNGTNFYLKLAASELNSLEEDLLLFDLCTSPKADSAELTEENQFGKSRKNEDYFGDHEDHYLTWADDLIDLKISRLVLDVSGQLKLQSWPWTEGVQEWHTVQVSTCGRSGCGAFSICSKNAQMPCGCLPDFNSAESNESSAQQPHETWAVGARRCVRKTVLGCSGSSSSRQDEDGFLRIKNADFPINPLKLDVKSNMECESASLSNCSRIAYAFDERIGSCFVWDHDLLDLKKLIQGDSNGRNFYLKLAASELNSLVYRWGSWNGARWTGLPQVKLNPIYTFNFVSNEKEVFWTYYARNSSDLLRATLSPSGDLQRLKWMDQTRSWSEYYGKAFDECDKYAKCGAYASCNINNFPVCTCFKGFVPKSQQQWSFYNWSAGCIRKTPLDCQHGDGFVKHEAVKLPDTSHSSIVKYISLVQCKILCINNCSCTAYATLDIREGGSGCLLWFTDLFDIKDVEGGQDLFVRVAASEAEIEPNPRNGTQADPAYEKDTGNKKQLLIIVILTISLTVVTLSFVMLCVRRKLGRKGEDLLLFDLGTSPKADSAELTEENQLGKRIFQSLVSWKSSQDPAPGVFPLVQDFMEGPEQLNIKNGSKIYRTGAARYFDLFVEVYKQLGIMSTYVTWDDDLRDSTISWIVLDVSGQLKLQSWTGGIQGWYTFEVSTCGRSDCGSFSICNKTAQMPCGCLQGFKSESKDSWAQGPHYMWEVDAKSCVRKTELSCSNSSLSKKDGFLPIKNADFPINPLKLDVRSSMECESASLSNCSWIAYAFDERSGLCF</sequence>
<accession>A0AA39T859</accession>
<evidence type="ECO:0000256" key="1">
    <source>
        <dbReference type="ARBA" id="ARBA00022729"/>
    </source>
</evidence>
<feature type="transmembrane region" description="Helical" evidence="3">
    <location>
        <begin position="612"/>
        <end position="634"/>
    </location>
</feature>
<evidence type="ECO:0000259" key="4">
    <source>
        <dbReference type="PROSITE" id="PS50948"/>
    </source>
</evidence>
<dbReference type="Pfam" id="PF08276">
    <property type="entry name" value="PAN_2"/>
    <property type="match status" value="2"/>
</dbReference>
<dbReference type="SMART" id="SM00473">
    <property type="entry name" value="PAN_AP"/>
    <property type="match status" value="2"/>
</dbReference>